<evidence type="ECO:0000256" key="2">
    <source>
        <dbReference type="SAM" id="MobiDB-lite"/>
    </source>
</evidence>
<dbReference type="EMBL" id="JAPFFL010000009">
    <property type="protein sequence ID" value="KAJ6703014.1"/>
    <property type="molecule type" value="Genomic_DNA"/>
</dbReference>
<reference evidence="4" key="1">
    <citation type="submission" date="2022-11" db="EMBL/GenBank/DDBJ databases">
        <authorList>
            <person name="Hyden B.L."/>
            <person name="Feng K."/>
            <person name="Yates T."/>
            <person name="Jawdy S."/>
            <person name="Smart L.B."/>
            <person name="Muchero W."/>
        </authorList>
    </citation>
    <scope>NUCLEOTIDE SEQUENCE</scope>
    <source>
        <tissue evidence="4">Shoot tip</tissue>
    </source>
</reference>
<dbReference type="InterPro" id="IPR038588">
    <property type="entry name" value="XS_domain_sf"/>
</dbReference>
<dbReference type="Proteomes" id="UP001151529">
    <property type="component" value="Chromosome 3"/>
</dbReference>
<feature type="compositionally biased region" description="Polar residues" evidence="2">
    <location>
        <begin position="515"/>
        <end position="524"/>
    </location>
</feature>
<keyword evidence="5" id="KW-1185">Reference proteome</keyword>
<dbReference type="OrthoDB" id="10440023at2759"/>
<dbReference type="Pfam" id="PF03468">
    <property type="entry name" value="XS"/>
    <property type="match status" value="2"/>
</dbReference>
<dbReference type="AlphaFoldDB" id="A0A9Q0QAH7"/>
<feature type="coiled-coil region" evidence="1">
    <location>
        <begin position="475"/>
        <end position="502"/>
    </location>
</feature>
<feature type="compositionally biased region" description="Basic and acidic residues" evidence="2">
    <location>
        <begin position="502"/>
        <end position="514"/>
    </location>
</feature>
<feature type="region of interest" description="Disordered" evidence="2">
    <location>
        <begin position="502"/>
        <end position="529"/>
    </location>
</feature>
<sequence>MNTARLKIDENNKRTGITDQELLDLFSSYEAIEKVQHACNSNGHCGMSILIFESSARGYLEAERLDRHFADEGTDRNVWNESPLYLLRSGDIQLHGYMAEKKDVDLFNHYSTGETKLKYEIRSYQEMIVKRIWQMNEDENMLIWLNKRVQLLEESNGIMRESLEKAKKEIDILREKNILQHEKDMEEVKREGILSAQRRTRSTEMSMNGMEVLQIPRMTIPECKKLPSTKRMNRLFKELAPEDVNERIEQFYCPACAEVSGSIKWYHGLPALISHAKTPEEGAKLHRKLAHQLAENFSKKGTSNSSASEVLSKWKASLKNDENNKRTGITDQELLGLFSSYDAIEKVQQAYNSHGHCGMSILIFESSARGYLEAERLDRHFSDQGTGRNVWNRSPLYLLPGWELQLHGYMAEKEDVYLFNKSSTGRTKLKCEIRSYQEMIVNRIRQMSEDNHQIIWLDNRVAEEQRRGELLKESNGIMRENLEKAMKEIDILRKKIKLQHEQNMEEKDGEHGNNHESNGSPSNTKDGKYRLPETARSEENELKEKLEAYTAKLLEEQGGEDERKKDEKVIPWNLEARARRRARARFLRISGD</sequence>
<accession>A0A9Q0QAH7</accession>
<name>A0A9Q0QAH7_SALVM</name>
<evidence type="ECO:0000259" key="3">
    <source>
        <dbReference type="Pfam" id="PF03468"/>
    </source>
</evidence>
<dbReference type="InterPro" id="IPR005380">
    <property type="entry name" value="XS_domain"/>
</dbReference>
<comment type="caution">
    <text evidence="4">The sequence shown here is derived from an EMBL/GenBank/DDBJ whole genome shotgun (WGS) entry which is preliminary data.</text>
</comment>
<evidence type="ECO:0000313" key="5">
    <source>
        <dbReference type="Proteomes" id="UP001151529"/>
    </source>
</evidence>
<organism evidence="4 5">
    <name type="scientific">Salix viminalis</name>
    <name type="common">Common osier</name>
    <name type="synonym">Basket willow</name>
    <dbReference type="NCBI Taxonomy" id="40686"/>
    <lineage>
        <taxon>Eukaryota</taxon>
        <taxon>Viridiplantae</taxon>
        <taxon>Streptophyta</taxon>
        <taxon>Embryophyta</taxon>
        <taxon>Tracheophyta</taxon>
        <taxon>Spermatophyta</taxon>
        <taxon>Magnoliopsida</taxon>
        <taxon>eudicotyledons</taxon>
        <taxon>Gunneridae</taxon>
        <taxon>Pentapetalae</taxon>
        <taxon>rosids</taxon>
        <taxon>fabids</taxon>
        <taxon>Malpighiales</taxon>
        <taxon>Salicaceae</taxon>
        <taxon>Saliceae</taxon>
        <taxon>Salix</taxon>
    </lineage>
</organism>
<evidence type="ECO:0000256" key="1">
    <source>
        <dbReference type="SAM" id="Coils"/>
    </source>
</evidence>
<feature type="domain" description="XS" evidence="3">
    <location>
        <begin position="318"/>
        <end position="416"/>
    </location>
</feature>
<dbReference type="GO" id="GO:0051607">
    <property type="term" value="P:defense response to virus"/>
    <property type="evidence" value="ECO:0007669"/>
    <property type="project" value="InterPro"/>
</dbReference>
<evidence type="ECO:0000313" key="4">
    <source>
        <dbReference type="EMBL" id="KAJ6703014.1"/>
    </source>
</evidence>
<proteinExistence type="predicted"/>
<dbReference type="Gene3D" id="3.30.70.2890">
    <property type="entry name" value="XS domain"/>
    <property type="match status" value="2"/>
</dbReference>
<dbReference type="InterPro" id="IPR044287">
    <property type="entry name" value="SGS3"/>
</dbReference>
<keyword evidence="1" id="KW-0175">Coiled coil</keyword>
<dbReference type="GO" id="GO:0031047">
    <property type="term" value="P:regulatory ncRNA-mediated gene silencing"/>
    <property type="evidence" value="ECO:0007669"/>
    <property type="project" value="InterPro"/>
</dbReference>
<protein>
    <submittedName>
        <fullName evidence="4">PROTEIN SUPPRESSOR OF GENE SILENCING 3</fullName>
    </submittedName>
</protein>
<feature type="coiled-coil region" evidence="1">
    <location>
        <begin position="149"/>
        <end position="183"/>
    </location>
</feature>
<reference evidence="4" key="2">
    <citation type="journal article" date="2023" name="Int. J. Mol. Sci.">
        <title>De Novo Assembly and Annotation of 11 Diverse Shrub Willow (Salix) Genomes Reveals Novel Gene Organization in Sex-Linked Regions.</title>
        <authorList>
            <person name="Hyden B."/>
            <person name="Feng K."/>
            <person name="Yates T.B."/>
            <person name="Jawdy S."/>
            <person name="Cereghino C."/>
            <person name="Smart L.B."/>
            <person name="Muchero W."/>
        </authorList>
    </citation>
    <scope>NUCLEOTIDE SEQUENCE [LARGE SCALE GENOMIC DNA]</scope>
    <source>
        <tissue evidence="4">Shoot tip</tissue>
    </source>
</reference>
<gene>
    <name evidence="4" type="ORF">OIU85_029026</name>
</gene>
<dbReference type="PANTHER" id="PTHR46602">
    <property type="entry name" value="PROTEIN SUPPRESSOR OF GENE SILENCING 3"/>
    <property type="match status" value="1"/>
</dbReference>
<feature type="domain" description="XS" evidence="3">
    <location>
        <begin position="5"/>
        <end position="104"/>
    </location>
</feature>
<dbReference type="PANTHER" id="PTHR46602:SF10">
    <property type="entry name" value="RING-TYPE DOMAIN-CONTAINING PROTEIN"/>
    <property type="match status" value="1"/>
</dbReference>